<dbReference type="InterPro" id="IPR019760">
    <property type="entry name" value="DNA-dir_DNA_pol_A_CS"/>
</dbReference>
<evidence type="ECO:0000256" key="7">
    <source>
        <dbReference type="ARBA" id="ARBA00022722"/>
    </source>
</evidence>
<keyword evidence="8 16" id="KW-0227">DNA damage</keyword>
<evidence type="ECO:0000256" key="4">
    <source>
        <dbReference type="ARBA" id="ARBA00022679"/>
    </source>
</evidence>
<evidence type="ECO:0000256" key="11">
    <source>
        <dbReference type="ARBA" id="ARBA00022932"/>
    </source>
</evidence>
<dbReference type="GO" id="GO:0006302">
    <property type="term" value="P:double-strand break repair"/>
    <property type="evidence" value="ECO:0007669"/>
    <property type="project" value="TreeGrafter"/>
</dbReference>
<dbReference type="SMART" id="SM00474">
    <property type="entry name" value="35EXOc"/>
    <property type="match status" value="1"/>
</dbReference>
<dbReference type="FunFam" id="1.10.150.20:FF:000002">
    <property type="entry name" value="DNA polymerase I"/>
    <property type="match status" value="1"/>
</dbReference>
<dbReference type="Gene3D" id="1.10.150.20">
    <property type="entry name" value="5' to 3' exonuclease, C-terminal subdomain"/>
    <property type="match status" value="2"/>
</dbReference>
<dbReference type="FunFam" id="1.10.150.20:FF:000003">
    <property type="entry name" value="DNA polymerase I"/>
    <property type="match status" value="1"/>
</dbReference>
<dbReference type="InterPro" id="IPR002421">
    <property type="entry name" value="5-3_exonuclease"/>
</dbReference>
<dbReference type="SMART" id="SM00475">
    <property type="entry name" value="53EXOc"/>
    <property type="match status" value="1"/>
</dbReference>
<evidence type="ECO:0000259" key="17">
    <source>
        <dbReference type="SMART" id="SM00474"/>
    </source>
</evidence>
<keyword evidence="13 16" id="KW-0234">DNA repair</keyword>
<evidence type="ECO:0000313" key="21">
    <source>
        <dbReference type="Proteomes" id="UP000524246"/>
    </source>
</evidence>
<dbReference type="GO" id="GO:0003887">
    <property type="term" value="F:DNA-directed DNA polymerase activity"/>
    <property type="evidence" value="ECO:0007669"/>
    <property type="project" value="UniProtKB-UniRule"/>
</dbReference>
<evidence type="ECO:0000256" key="8">
    <source>
        <dbReference type="ARBA" id="ARBA00022763"/>
    </source>
</evidence>
<dbReference type="InterPro" id="IPR036279">
    <property type="entry name" value="5-3_exonuclease_C_sf"/>
</dbReference>
<dbReference type="CDD" id="cd06139">
    <property type="entry name" value="DNA_polA_I_Ecoli_like_exo"/>
    <property type="match status" value="1"/>
</dbReference>
<evidence type="ECO:0000256" key="14">
    <source>
        <dbReference type="ARBA" id="ARBA00049244"/>
    </source>
</evidence>
<dbReference type="CDD" id="cd09859">
    <property type="entry name" value="PIN_53EXO"/>
    <property type="match status" value="1"/>
</dbReference>
<feature type="domain" description="DNA-directed DNA polymerase family A palm" evidence="19">
    <location>
        <begin position="674"/>
        <end position="880"/>
    </location>
</feature>
<dbReference type="PRINTS" id="PR00868">
    <property type="entry name" value="DNAPOLI"/>
</dbReference>
<evidence type="ECO:0000256" key="13">
    <source>
        <dbReference type="ARBA" id="ARBA00023204"/>
    </source>
</evidence>
<comment type="similarity">
    <text evidence="1 16">Belongs to the DNA polymerase type-A family.</text>
</comment>
<dbReference type="PROSITE" id="PS00447">
    <property type="entry name" value="DNA_POLYMERASE_A"/>
    <property type="match status" value="1"/>
</dbReference>
<feature type="domain" description="5'-3' exonuclease" evidence="18">
    <location>
        <begin position="3"/>
        <end position="267"/>
    </location>
</feature>
<dbReference type="SMART" id="SM00482">
    <property type="entry name" value="POLAc"/>
    <property type="match status" value="1"/>
</dbReference>
<dbReference type="InterPro" id="IPR043502">
    <property type="entry name" value="DNA/RNA_pol_sf"/>
</dbReference>
<dbReference type="CDD" id="cd09898">
    <property type="entry name" value="H3TH_53EXO"/>
    <property type="match status" value="1"/>
</dbReference>
<dbReference type="GO" id="GO:0008409">
    <property type="term" value="F:5'-3' exonuclease activity"/>
    <property type="evidence" value="ECO:0007669"/>
    <property type="project" value="UniProtKB-UniRule"/>
</dbReference>
<dbReference type="InterPro" id="IPR008918">
    <property type="entry name" value="HhH2"/>
</dbReference>
<keyword evidence="10 16" id="KW-0269">Exonuclease</keyword>
<evidence type="ECO:0000259" key="18">
    <source>
        <dbReference type="SMART" id="SM00475"/>
    </source>
</evidence>
<evidence type="ECO:0000259" key="19">
    <source>
        <dbReference type="SMART" id="SM00482"/>
    </source>
</evidence>
<dbReference type="Pfam" id="PF01367">
    <property type="entry name" value="5_3_exonuc"/>
    <property type="match status" value="1"/>
</dbReference>
<keyword evidence="11 16" id="KW-0239">DNA-directed DNA polymerase</keyword>
<dbReference type="SUPFAM" id="SSF56672">
    <property type="entry name" value="DNA/RNA polymerases"/>
    <property type="match status" value="1"/>
</dbReference>
<dbReference type="FunFam" id="3.40.50.1010:FF:000001">
    <property type="entry name" value="DNA polymerase I"/>
    <property type="match status" value="1"/>
</dbReference>
<keyword evidence="9 16" id="KW-0378">Hydrolase</keyword>
<name>A0A7X9FSG8_9DELT</name>
<dbReference type="Gene3D" id="3.40.50.1010">
    <property type="entry name" value="5'-nuclease"/>
    <property type="match status" value="1"/>
</dbReference>
<dbReference type="NCBIfam" id="TIGR00593">
    <property type="entry name" value="pola"/>
    <property type="match status" value="1"/>
</dbReference>
<dbReference type="Pfam" id="PF02739">
    <property type="entry name" value="5_3_exonuc_N"/>
    <property type="match status" value="1"/>
</dbReference>
<dbReference type="NCBIfam" id="NF004397">
    <property type="entry name" value="PRK05755.1"/>
    <property type="match status" value="1"/>
</dbReference>
<keyword evidence="4 16" id="KW-0808">Transferase</keyword>
<sequence length="917" mass="103748">MTKKIFLVDGSGYIFRAYYAVQPLSTRDGFPTNALYGFTRMLVRLVQEAGADYLCVVFDSGRETFRTQVYKEYKANRDECPADLGKQMPYFREIVKSLGLPLYEMPGYEADDIIGTLVKKLKRAEHEVTIVSGDKDLMQLVDDKVEMWDTMRDKRYGPKEVREKFGVSPEQMVEFLALTGDSSDNVPGLSGVGPKTAAELLSHFQTIEDIIVDPGKIEEIPGIRSRQKIAKMVRENVDTLRLSRKLVELCLDAPLLVPVGDSQKLVTELSDDELIDAMLRREPDRGHMLELAERFEFASLVESFRGVSGGGSATKNSGREYSVVYADNFDEFCRLFSEVKSFAFDTETTSLDVKEATLVSMSFAWMPNKAYYIPFRHEKVPLGKAQVKFEDFVKKCGKKFLDKAILKCAHNFKYDFGILSEAGLEIEENTFDTMIAAYLLNPDRRNYSLESLAKDYLHRRPTSYLELVDEAESIAAVDVDAASHYAGDDALDCWELKNILERALEENELNKVFEEIEMPLIPVLSRMERRGVRLDVELLDKMSKKFNEEIETLRAKLYGLAGCEFNVNSPKQIGEILFDTLRIPTQGVKKTKSGYSTDQSVLENLSRRYEFPRVLLQYRMLFKLKSTYIDALPAQVSRKTGRLHSSFHQTGTATGRLSSSDPNLQNIPIQSKEGREIRKAFIAEKGNLLISADYSQIELRVLAHMSNDEAFIKAFHDGQDIHAATTREILGLSNDDEVTAELRRIGKTINFGIVYGMGAFRLARELGIPLGEAQRYIDNYFARYPGIKKLFSQYEEEAVQEGFVRTLFGRKRVISEIDSSGRGRGFSNRAAMNAPIQGTAADLVKAAMIRIDNRIQREDLPLSLVLQIHDELLFECEKSAAGDMSLMIRQEMEQVAQLNVPLKVEIGIGDNWDSAHS</sequence>
<evidence type="ECO:0000256" key="6">
    <source>
        <dbReference type="ARBA" id="ARBA00022705"/>
    </source>
</evidence>
<dbReference type="AlphaFoldDB" id="A0A7X9FSG8"/>
<keyword evidence="5 16" id="KW-0548">Nucleotidyltransferase</keyword>
<evidence type="ECO:0000256" key="10">
    <source>
        <dbReference type="ARBA" id="ARBA00022839"/>
    </source>
</evidence>
<dbReference type="InterPro" id="IPR012337">
    <property type="entry name" value="RNaseH-like_sf"/>
</dbReference>
<feature type="domain" description="3'-5' exonuclease" evidence="17">
    <location>
        <begin position="321"/>
        <end position="505"/>
    </location>
</feature>
<comment type="catalytic activity">
    <reaction evidence="14 16">
        <text>DNA(n) + a 2'-deoxyribonucleoside 5'-triphosphate = DNA(n+1) + diphosphate</text>
        <dbReference type="Rhea" id="RHEA:22508"/>
        <dbReference type="Rhea" id="RHEA-COMP:17339"/>
        <dbReference type="Rhea" id="RHEA-COMP:17340"/>
        <dbReference type="ChEBI" id="CHEBI:33019"/>
        <dbReference type="ChEBI" id="CHEBI:61560"/>
        <dbReference type="ChEBI" id="CHEBI:173112"/>
        <dbReference type="EC" id="2.7.7.7"/>
    </reaction>
</comment>
<dbReference type="InterPro" id="IPR036397">
    <property type="entry name" value="RNaseH_sf"/>
</dbReference>
<dbReference type="EMBL" id="JAAZON010000344">
    <property type="protein sequence ID" value="NMC63063.1"/>
    <property type="molecule type" value="Genomic_DNA"/>
</dbReference>
<proteinExistence type="inferred from homology"/>
<dbReference type="PANTHER" id="PTHR10133">
    <property type="entry name" value="DNA POLYMERASE I"/>
    <property type="match status" value="1"/>
</dbReference>
<dbReference type="SMART" id="SM00279">
    <property type="entry name" value="HhH2"/>
    <property type="match status" value="1"/>
</dbReference>
<dbReference type="Pfam" id="PF00476">
    <property type="entry name" value="DNA_pol_A"/>
    <property type="match status" value="1"/>
</dbReference>
<evidence type="ECO:0000256" key="12">
    <source>
        <dbReference type="ARBA" id="ARBA00023125"/>
    </source>
</evidence>
<evidence type="ECO:0000313" key="20">
    <source>
        <dbReference type="EMBL" id="NMC63063.1"/>
    </source>
</evidence>
<organism evidence="20 21">
    <name type="scientific">SAR324 cluster bacterium</name>
    <dbReference type="NCBI Taxonomy" id="2024889"/>
    <lineage>
        <taxon>Bacteria</taxon>
        <taxon>Deltaproteobacteria</taxon>
        <taxon>SAR324 cluster</taxon>
    </lineage>
</organism>
<dbReference type="SUPFAM" id="SSF53098">
    <property type="entry name" value="Ribonuclease H-like"/>
    <property type="match status" value="1"/>
</dbReference>
<keyword evidence="7" id="KW-0540">Nuclease</keyword>
<dbReference type="SUPFAM" id="SSF47807">
    <property type="entry name" value="5' to 3' exonuclease, C-terminal subdomain"/>
    <property type="match status" value="1"/>
</dbReference>
<evidence type="ECO:0000256" key="5">
    <source>
        <dbReference type="ARBA" id="ARBA00022695"/>
    </source>
</evidence>
<keyword evidence="6 16" id="KW-0235">DNA replication</keyword>
<dbReference type="FunFam" id="1.20.1060.10:FF:000001">
    <property type="entry name" value="DNA polymerase I"/>
    <property type="match status" value="1"/>
</dbReference>
<evidence type="ECO:0000256" key="1">
    <source>
        <dbReference type="ARBA" id="ARBA00007705"/>
    </source>
</evidence>
<reference evidence="20 21" key="1">
    <citation type="journal article" date="2020" name="Biotechnol. Biofuels">
        <title>New insights from the biogas microbiome by comprehensive genome-resolved metagenomics of nearly 1600 species originating from multiple anaerobic digesters.</title>
        <authorList>
            <person name="Campanaro S."/>
            <person name="Treu L."/>
            <person name="Rodriguez-R L.M."/>
            <person name="Kovalovszki A."/>
            <person name="Ziels R.M."/>
            <person name="Maus I."/>
            <person name="Zhu X."/>
            <person name="Kougias P.G."/>
            <person name="Basile A."/>
            <person name="Luo G."/>
            <person name="Schluter A."/>
            <person name="Konstantinidis K.T."/>
            <person name="Angelidaki I."/>
        </authorList>
    </citation>
    <scope>NUCLEOTIDE SEQUENCE [LARGE SCALE GENOMIC DNA]</scope>
    <source>
        <strain evidence="20">AS27yjCOA_65</strain>
    </source>
</reference>
<comment type="function">
    <text evidence="16">In addition to polymerase activity, this DNA polymerase exhibits 3'-5' and 5'-3' exonuclease activity.</text>
</comment>
<accession>A0A7X9FSG8</accession>
<dbReference type="GO" id="GO:0006261">
    <property type="term" value="P:DNA-templated DNA replication"/>
    <property type="evidence" value="ECO:0007669"/>
    <property type="project" value="UniProtKB-UniRule"/>
</dbReference>
<dbReference type="CDD" id="cd08637">
    <property type="entry name" value="DNA_pol_A_pol_I_C"/>
    <property type="match status" value="1"/>
</dbReference>
<dbReference type="SUPFAM" id="SSF88723">
    <property type="entry name" value="PIN domain-like"/>
    <property type="match status" value="1"/>
</dbReference>
<dbReference type="InterPro" id="IPR002562">
    <property type="entry name" value="3'-5'_exonuclease_dom"/>
</dbReference>
<dbReference type="Pfam" id="PF01612">
    <property type="entry name" value="DNA_pol_A_exo1"/>
    <property type="match status" value="1"/>
</dbReference>
<dbReference type="InterPro" id="IPR001098">
    <property type="entry name" value="DNA-dir_DNA_pol_A_palm_dom"/>
</dbReference>
<dbReference type="Proteomes" id="UP000524246">
    <property type="component" value="Unassembled WGS sequence"/>
</dbReference>
<evidence type="ECO:0000256" key="3">
    <source>
        <dbReference type="ARBA" id="ARBA00020311"/>
    </source>
</evidence>
<dbReference type="GO" id="GO:0003677">
    <property type="term" value="F:DNA binding"/>
    <property type="evidence" value="ECO:0007669"/>
    <property type="project" value="UniProtKB-UniRule"/>
</dbReference>
<dbReference type="InterPro" id="IPR020045">
    <property type="entry name" value="DNA_polI_H3TH"/>
</dbReference>
<dbReference type="Gene3D" id="1.20.1060.10">
    <property type="entry name" value="Taq DNA Polymerase, Chain T, domain 4"/>
    <property type="match status" value="1"/>
</dbReference>
<dbReference type="Gene3D" id="3.30.420.10">
    <property type="entry name" value="Ribonuclease H-like superfamily/Ribonuclease H"/>
    <property type="match status" value="1"/>
</dbReference>
<evidence type="ECO:0000256" key="15">
    <source>
        <dbReference type="NCBIfam" id="TIGR00593"/>
    </source>
</evidence>
<dbReference type="PANTHER" id="PTHR10133:SF27">
    <property type="entry name" value="DNA POLYMERASE NU"/>
    <property type="match status" value="1"/>
</dbReference>
<dbReference type="InterPro" id="IPR018320">
    <property type="entry name" value="DNA_polymerase_1"/>
</dbReference>
<protein>
    <recommendedName>
        <fullName evidence="3 15">DNA polymerase I</fullName>
        <ecNumber evidence="2 15">2.7.7.7</ecNumber>
    </recommendedName>
</protein>
<evidence type="ECO:0000256" key="16">
    <source>
        <dbReference type="RuleBase" id="RU004460"/>
    </source>
</evidence>
<dbReference type="EC" id="2.7.7.7" evidence="2 15"/>
<comment type="caution">
    <text evidence="20">The sequence shown here is derived from an EMBL/GenBank/DDBJ whole genome shotgun (WGS) entry which is preliminary data.</text>
</comment>
<evidence type="ECO:0000256" key="9">
    <source>
        <dbReference type="ARBA" id="ARBA00022801"/>
    </source>
</evidence>
<keyword evidence="12 16" id="KW-0238">DNA-binding</keyword>
<dbReference type="Gene3D" id="3.30.70.370">
    <property type="match status" value="1"/>
</dbReference>
<dbReference type="InterPro" id="IPR002298">
    <property type="entry name" value="DNA_polymerase_A"/>
</dbReference>
<dbReference type="GO" id="GO:0008408">
    <property type="term" value="F:3'-5' exonuclease activity"/>
    <property type="evidence" value="ECO:0007669"/>
    <property type="project" value="UniProtKB-UniRule"/>
</dbReference>
<dbReference type="InterPro" id="IPR020046">
    <property type="entry name" value="5-3_exonucl_a-hlix_arch_N"/>
</dbReference>
<gene>
    <name evidence="16 20" type="primary">polA</name>
    <name evidence="20" type="ORF">GYA55_07830</name>
</gene>
<dbReference type="InterPro" id="IPR029060">
    <property type="entry name" value="PIN-like_dom_sf"/>
</dbReference>
<evidence type="ECO:0000256" key="2">
    <source>
        <dbReference type="ARBA" id="ARBA00012417"/>
    </source>
</evidence>